<accession>A0ACB9ME68</accession>
<comment type="caution">
    <text evidence="1">The sequence shown here is derived from an EMBL/GenBank/DDBJ whole genome shotgun (WGS) entry which is preliminary data.</text>
</comment>
<protein>
    <submittedName>
        <fullName evidence="1">Uncharacterized protein</fullName>
    </submittedName>
</protein>
<sequence>MGKLEDNVELTELINTKEEKLKIKSAILIMEGGPTGVALAGDIAVDFPDIKVTLVRKRIKEANKGLAQKQALMIAKNLRLEMKGGKECRRETYKPNSALAIVSLGRKEAVAQFPSATLGGGLPGLVKCPGEVEDEGIELKQRRTPLFQFHRVSCT</sequence>
<gene>
    <name evidence="1" type="ORF">L6164_022160</name>
</gene>
<reference evidence="1 2" key="1">
    <citation type="journal article" date="2022" name="DNA Res.">
        <title>Chromosomal-level genome assembly of the orchid tree Bauhinia variegata (Leguminosae; Cercidoideae) supports the allotetraploid origin hypothesis of Bauhinia.</title>
        <authorList>
            <person name="Zhong Y."/>
            <person name="Chen Y."/>
            <person name="Zheng D."/>
            <person name="Pang J."/>
            <person name="Liu Y."/>
            <person name="Luo S."/>
            <person name="Meng S."/>
            <person name="Qian L."/>
            <person name="Wei D."/>
            <person name="Dai S."/>
            <person name="Zhou R."/>
        </authorList>
    </citation>
    <scope>NUCLEOTIDE SEQUENCE [LARGE SCALE GENOMIC DNA]</scope>
    <source>
        <strain evidence="1">BV-YZ2020</strain>
    </source>
</reference>
<organism evidence="1 2">
    <name type="scientific">Bauhinia variegata</name>
    <name type="common">Purple orchid tree</name>
    <name type="synonym">Phanera variegata</name>
    <dbReference type="NCBI Taxonomy" id="167791"/>
    <lineage>
        <taxon>Eukaryota</taxon>
        <taxon>Viridiplantae</taxon>
        <taxon>Streptophyta</taxon>
        <taxon>Embryophyta</taxon>
        <taxon>Tracheophyta</taxon>
        <taxon>Spermatophyta</taxon>
        <taxon>Magnoliopsida</taxon>
        <taxon>eudicotyledons</taxon>
        <taxon>Gunneridae</taxon>
        <taxon>Pentapetalae</taxon>
        <taxon>rosids</taxon>
        <taxon>fabids</taxon>
        <taxon>Fabales</taxon>
        <taxon>Fabaceae</taxon>
        <taxon>Cercidoideae</taxon>
        <taxon>Cercideae</taxon>
        <taxon>Bauhiniinae</taxon>
        <taxon>Bauhinia</taxon>
    </lineage>
</organism>
<evidence type="ECO:0000313" key="2">
    <source>
        <dbReference type="Proteomes" id="UP000828941"/>
    </source>
</evidence>
<proteinExistence type="predicted"/>
<keyword evidence="2" id="KW-1185">Reference proteome</keyword>
<name>A0ACB9ME68_BAUVA</name>
<evidence type="ECO:0000313" key="1">
    <source>
        <dbReference type="EMBL" id="KAI4322468.1"/>
    </source>
</evidence>
<dbReference type="Proteomes" id="UP000828941">
    <property type="component" value="Chromosome 9"/>
</dbReference>
<dbReference type="EMBL" id="CM039434">
    <property type="protein sequence ID" value="KAI4322468.1"/>
    <property type="molecule type" value="Genomic_DNA"/>
</dbReference>